<keyword evidence="2" id="KW-0963">Cytoplasm</keyword>
<dbReference type="PANTHER" id="PTHR34924:SF1">
    <property type="entry name" value="PROTEIN FAM166C"/>
    <property type="match status" value="1"/>
</dbReference>
<dbReference type="AlphaFoldDB" id="A0AAD9VC63"/>
<keyword evidence="4" id="KW-0966">Cell projection</keyword>
<dbReference type="Pfam" id="PF10629">
    <property type="entry name" value="CMI2B-like"/>
    <property type="match status" value="1"/>
</dbReference>
<proteinExistence type="inferred from homology"/>
<evidence type="ECO:0000313" key="8">
    <source>
        <dbReference type="EMBL" id="KAK2569041.1"/>
    </source>
</evidence>
<comment type="subcellular location">
    <subcellularLocation>
        <location evidence="1">Cytoplasm</location>
        <location evidence="1">Cytoskeleton</location>
        <location evidence="1">Cilium axoneme</location>
    </subcellularLocation>
</comment>
<dbReference type="GO" id="GO:0005930">
    <property type="term" value="C:axoneme"/>
    <property type="evidence" value="ECO:0007669"/>
    <property type="project" value="UniProtKB-SubCell"/>
</dbReference>
<evidence type="ECO:0000313" key="9">
    <source>
        <dbReference type="Proteomes" id="UP001249851"/>
    </source>
</evidence>
<dbReference type="PANTHER" id="PTHR34924">
    <property type="entry name" value="UPF0573 PROTEIN C2ORF70"/>
    <property type="match status" value="1"/>
</dbReference>
<evidence type="ECO:0000256" key="2">
    <source>
        <dbReference type="ARBA" id="ARBA00022490"/>
    </source>
</evidence>
<feature type="domain" description="Ciliary microtubule inner protein 2A-C-like" evidence="7">
    <location>
        <begin position="17"/>
        <end position="86"/>
    </location>
</feature>
<reference evidence="8" key="1">
    <citation type="journal article" date="2023" name="G3 (Bethesda)">
        <title>Whole genome assembly and annotation of the endangered Caribbean coral Acropora cervicornis.</title>
        <authorList>
            <person name="Selwyn J.D."/>
            <person name="Vollmer S.V."/>
        </authorList>
    </citation>
    <scope>NUCLEOTIDE SEQUENCE</scope>
    <source>
        <strain evidence="8">K2</strain>
    </source>
</reference>
<protein>
    <recommendedName>
        <fullName evidence="6">Ciliary microtubule inner protein 2C</fullName>
    </recommendedName>
</protein>
<dbReference type="Proteomes" id="UP001249851">
    <property type="component" value="Unassembled WGS sequence"/>
</dbReference>
<evidence type="ECO:0000256" key="1">
    <source>
        <dbReference type="ARBA" id="ARBA00004430"/>
    </source>
</evidence>
<evidence type="ECO:0000256" key="5">
    <source>
        <dbReference type="ARBA" id="ARBA00035661"/>
    </source>
</evidence>
<keyword evidence="3" id="KW-0206">Cytoskeleton</keyword>
<dbReference type="GO" id="GO:0015630">
    <property type="term" value="C:microtubule cytoskeleton"/>
    <property type="evidence" value="ECO:0007669"/>
    <property type="project" value="UniProtKB-ARBA"/>
</dbReference>
<comment type="similarity">
    <text evidence="5">Belongs to the CIMIP2 family.</text>
</comment>
<evidence type="ECO:0000256" key="3">
    <source>
        <dbReference type="ARBA" id="ARBA00023212"/>
    </source>
</evidence>
<evidence type="ECO:0000259" key="7">
    <source>
        <dbReference type="Pfam" id="PF10629"/>
    </source>
</evidence>
<name>A0AAD9VC63_ACRCE</name>
<accession>A0AAD9VC63</accession>
<sequence>MFSLHETTNLCTYQNASHMPGYAGYCPQVKFRHYGATFGNATAKCFQDRRTAELNTSVMTKPGVSKDGRDRFPTMYSNSPDLLLSTIAIKRGRWCNAKNYSLFNEHKRGREVKEFDKLAQNHRDYYMDSSGKILREDKFVVPRKRPASSGWQSTNTTDFLRNYVKIKCSLSGKSISLEDKGKVSQGASLKMRPRSPGNWRDRALRDVYFEKRGFSSPRPFFKPFSSVRMQMTEARRTDIVLIGKQAMEAKIIDIAIPGDARGKDKQPEKIEKYQLLREDVRKLWKLKKVTSASFDRSVRGCI</sequence>
<reference evidence="8" key="2">
    <citation type="journal article" date="2023" name="Science">
        <title>Genomic signatures of disease resistance in endangered staghorn corals.</title>
        <authorList>
            <person name="Vollmer S.V."/>
            <person name="Selwyn J.D."/>
            <person name="Despard B.A."/>
            <person name="Roesel C.L."/>
        </authorList>
    </citation>
    <scope>NUCLEOTIDE SEQUENCE</scope>
    <source>
        <strain evidence="8">K2</strain>
    </source>
</reference>
<dbReference type="EMBL" id="JARQWQ010000010">
    <property type="protein sequence ID" value="KAK2569041.1"/>
    <property type="molecule type" value="Genomic_DNA"/>
</dbReference>
<evidence type="ECO:0000256" key="4">
    <source>
        <dbReference type="ARBA" id="ARBA00023273"/>
    </source>
</evidence>
<gene>
    <name evidence="8" type="ORF">P5673_005922</name>
</gene>
<evidence type="ECO:0000256" key="6">
    <source>
        <dbReference type="ARBA" id="ARBA00041160"/>
    </source>
</evidence>
<keyword evidence="9" id="KW-1185">Reference proteome</keyword>
<organism evidence="8 9">
    <name type="scientific">Acropora cervicornis</name>
    <name type="common">Staghorn coral</name>
    <dbReference type="NCBI Taxonomy" id="6130"/>
    <lineage>
        <taxon>Eukaryota</taxon>
        <taxon>Metazoa</taxon>
        <taxon>Cnidaria</taxon>
        <taxon>Anthozoa</taxon>
        <taxon>Hexacorallia</taxon>
        <taxon>Scleractinia</taxon>
        <taxon>Astrocoeniina</taxon>
        <taxon>Acroporidae</taxon>
        <taxon>Acropora</taxon>
    </lineage>
</organism>
<comment type="caution">
    <text evidence="8">The sequence shown here is derived from an EMBL/GenBank/DDBJ whole genome shotgun (WGS) entry which is preliminary data.</text>
</comment>
<dbReference type="InterPro" id="IPR052329">
    <property type="entry name" value="CIMIP2C"/>
</dbReference>
<dbReference type="InterPro" id="IPR018902">
    <property type="entry name" value="CMI2A-C-like_dom"/>
</dbReference>